<comment type="similarity">
    <text evidence="1 6">Belongs to the universal ribosomal protein uL22 family.</text>
</comment>
<dbReference type="SUPFAM" id="SSF54843">
    <property type="entry name" value="Ribosomal protein L22"/>
    <property type="match status" value="1"/>
</dbReference>
<dbReference type="Gene3D" id="3.90.470.10">
    <property type="entry name" value="Ribosomal protein L22/L17"/>
    <property type="match status" value="1"/>
</dbReference>
<dbReference type="InterPro" id="IPR005721">
    <property type="entry name" value="Ribosomal_uL22_euk/arc"/>
</dbReference>
<dbReference type="GO" id="GO:0022625">
    <property type="term" value="C:cytosolic large ribosomal subunit"/>
    <property type="evidence" value="ECO:0007669"/>
    <property type="project" value="TreeGrafter"/>
</dbReference>
<dbReference type="EMBL" id="JAULJE010000010">
    <property type="protein sequence ID" value="KAK1338136.1"/>
    <property type="molecule type" value="Genomic_DNA"/>
</dbReference>
<feature type="non-terminal residue" evidence="7">
    <location>
        <position position="173"/>
    </location>
</feature>
<dbReference type="Pfam" id="PF00237">
    <property type="entry name" value="Ribosomal_L22"/>
    <property type="match status" value="1"/>
</dbReference>
<keyword evidence="3 6" id="KW-0687">Ribonucleoprotein</keyword>
<dbReference type="PANTHER" id="PTHR11593:SF10">
    <property type="entry name" value="60S RIBOSOMAL PROTEIN L17"/>
    <property type="match status" value="1"/>
</dbReference>
<comment type="caution">
    <text evidence="7">The sequence shown here is derived from an EMBL/GenBank/DDBJ whole genome shotgun (WGS) entry which is preliminary data.</text>
</comment>
<accession>A0AA40HWA1</accession>
<evidence type="ECO:0000256" key="5">
    <source>
        <dbReference type="ARBA" id="ARBA00035325"/>
    </source>
</evidence>
<evidence type="ECO:0000313" key="7">
    <source>
        <dbReference type="EMBL" id="KAK1338136.1"/>
    </source>
</evidence>
<keyword evidence="2 6" id="KW-0689">Ribosomal protein</keyword>
<evidence type="ECO:0000313" key="8">
    <source>
        <dbReference type="Proteomes" id="UP001177744"/>
    </source>
</evidence>
<evidence type="ECO:0000256" key="3">
    <source>
        <dbReference type="ARBA" id="ARBA00023274"/>
    </source>
</evidence>
<gene>
    <name evidence="7" type="ORF">QTO34_001246</name>
</gene>
<dbReference type="Proteomes" id="UP001177744">
    <property type="component" value="Unassembled WGS sequence"/>
</dbReference>
<dbReference type="AlphaFoldDB" id="A0AA40HWA1"/>
<name>A0AA40HWA1_CNENI</name>
<dbReference type="PANTHER" id="PTHR11593">
    <property type="entry name" value="60S RIBOSOMAL PROTEIN L17"/>
    <property type="match status" value="1"/>
</dbReference>
<evidence type="ECO:0000256" key="2">
    <source>
        <dbReference type="ARBA" id="ARBA00022980"/>
    </source>
</evidence>
<protein>
    <recommendedName>
        <fullName evidence="4">Large ribosomal subunit protein uL22</fullName>
    </recommendedName>
    <alternativeName>
        <fullName evidence="5">60S ribosomal protein L17</fullName>
    </alternativeName>
</protein>
<sequence length="173" mass="20545">MIYYLLDPENPTKSCKSKSSNFRVHFKNTYETAQDVTLQKQCVPFIIIMVELVGVPRPNNAARHQVGHPKKSAEFLLYILKNAEINADLKGLDVYSLIIEHIQVNKTPKMWHRTYRAHEQINPNMSSPCHIKMILLKKNRLFLNQKKRLHRRKTFPEETEETKILWPWREFSF</sequence>
<evidence type="ECO:0000256" key="6">
    <source>
        <dbReference type="RuleBase" id="RU004005"/>
    </source>
</evidence>
<proteinExistence type="inferred from homology"/>
<organism evidence="7 8">
    <name type="scientific">Cnephaeus nilssonii</name>
    <name type="common">Northern bat</name>
    <name type="synonym">Eptesicus nilssonii</name>
    <dbReference type="NCBI Taxonomy" id="3371016"/>
    <lineage>
        <taxon>Eukaryota</taxon>
        <taxon>Metazoa</taxon>
        <taxon>Chordata</taxon>
        <taxon>Craniata</taxon>
        <taxon>Vertebrata</taxon>
        <taxon>Euteleostomi</taxon>
        <taxon>Mammalia</taxon>
        <taxon>Eutheria</taxon>
        <taxon>Laurasiatheria</taxon>
        <taxon>Chiroptera</taxon>
        <taxon>Yangochiroptera</taxon>
        <taxon>Vespertilionidae</taxon>
        <taxon>Cnephaeus</taxon>
    </lineage>
</organism>
<evidence type="ECO:0000256" key="1">
    <source>
        <dbReference type="ARBA" id="ARBA00009451"/>
    </source>
</evidence>
<dbReference type="GO" id="GO:0002181">
    <property type="term" value="P:cytoplasmic translation"/>
    <property type="evidence" value="ECO:0007669"/>
    <property type="project" value="TreeGrafter"/>
</dbReference>
<dbReference type="GO" id="GO:0003735">
    <property type="term" value="F:structural constituent of ribosome"/>
    <property type="evidence" value="ECO:0007669"/>
    <property type="project" value="InterPro"/>
</dbReference>
<dbReference type="NCBIfam" id="TIGR01038">
    <property type="entry name" value="uL22_arch_euk"/>
    <property type="match status" value="1"/>
</dbReference>
<dbReference type="InterPro" id="IPR036394">
    <property type="entry name" value="Ribosomal_uL22_sf"/>
</dbReference>
<keyword evidence="8" id="KW-1185">Reference proteome</keyword>
<reference evidence="7" key="1">
    <citation type="submission" date="2023-06" db="EMBL/GenBank/DDBJ databases">
        <title>Reference genome for the Northern bat (Eptesicus nilssonii), a most northern bat species.</title>
        <authorList>
            <person name="Laine V.N."/>
            <person name="Pulliainen A.T."/>
            <person name="Lilley T.M."/>
        </authorList>
    </citation>
    <scope>NUCLEOTIDE SEQUENCE</scope>
    <source>
        <strain evidence="7">BLF_Eptnil</strain>
        <tissue evidence="7">Kidney</tissue>
    </source>
</reference>
<evidence type="ECO:0000256" key="4">
    <source>
        <dbReference type="ARBA" id="ARBA00035207"/>
    </source>
</evidence>
<dbReference type="InterPro" id="IPR001063">
    <property type="entry name" value="Ribosomal_uL22"/>
</dbReference>